<feature type="domain" description="GGDEF" evidence="3">
    <location>
        <begin position="605"/>
        <end position="762"/>
    </location>
</feature>
<dbReference type="GO" id="GO:0051607">
    <property type="term" value="P:defense response to virus"/>
    <property type="evidence" value="ECO:0007669"/>
    <property type="project" value="UniProtKB-KW"/>
</dbReference>
<dbReference type="CDD" id="cd09679">
    <property type="entry name" value="Cas10_III"/>
    <property type="match status" value="1"/>
</dbReference>
<keyword evidence="1" id="KW-0547">Nucleotide-binding</keyword>
<dbReference type="PANTHER" id="PTHR36528:SF1">
    <property type="entry name" value="CRISPR SYSTEM SINGLE-STRAND-SPECIFIC DEOXYRIBONUCLEASE CAS10_CSM1 (SUBTYPE III-A)"/>
    <property type="match status" value="1"/>
</dbReference>
<dbReference type="eggNOG" id="arCOG02666">
    <property type="taxonomic scope" value="Archaea"/>
</dbReference>
<sequence>MRSEYLNALLEAYLEINPSEILSGQVPDEWKALSSFPLEGEPTKVVLKHPISSKEKELTETTHILAEGKTDIIKKIVSDFSLSAQSIEEFARFWNELPEKLQEFYRGRIENLKKEGKLDASIDSDTLAQELVHFPADPLMPDHDWLSRLDIYATIKAAEKTGAKLYLLRFKISPVQGFIGNARTERDLWAGSHMLGYLTYQAISEIWHEYGPQAVIFPHLRGQPFFEFEIGLLEDKDELEIANIPNKVLAIIPVWEGESLEELKGRIESRIIRELKGIFNAAWDFYEINFEKKNIYEKTVEKYFTITIELIPFEEVKPVFGKLLKDYLTTLGQKASMSTYYSELFTILDQLTDFRSREFEKVKQPEGFKCILCGEHVAIGGDVLEYSELRMKWEDLRKNLNSRGIYDIKSGERLCPLCLAKRFYPRFYALWKAEDVKSACDEQLGRKAKEYFEDKILNVKSFESVSEVAMKKLTRKAVKLWRESKLYVSDGSLKRPITWYDIFIDLLEPTRSEYGGAVLKPEGTSADSFLETLMKLRTAVLPLFKKLSPNIEVLYKENLRTLDSLAKIYGLNSNELMERGIDDEVRTNILEAIRNLEESIGEPPKYYALLKMDGDNMGKVISGTKAVKPLKEYSLTGDAPDVHRPITPTAHIAITRSLSKFAVEKVPKLSKEHHAELIYAGGDDVFALVPTDQAIPLAYELQKEFRKDWEGFDYLQGSTRSMSAGILAIYYKEPLYSAIRKVNELEHLAKESGRNALAIGYLTHSGNYYVVIVNWRIFGNDVVYDLLRSFTNERENMKEKISTRFLYEILNGVDKWPNEPDAIIQLLRYELMRHSNLSEEIIRKKLAEILWIARNVRIKLSREDLSSLKIENADAKTISSAIEEVIVDDPEKEEPSDTPDSIIQDTDKLENLWFNAITRKLEKKGISKDSARRISALVLKRQVKGAAILIKILREMGVGA</sequence>
<dbReference type="HOGENOM" id="CLU_012640_0_0_2"/>
<dbReference type="PROSITE" id="PS50887">
    <property type="entry name" value="GGDEF"/>
    <property type="match status" value="1"/>
</dbReference>
<dbReference type="EMBL" id="CP002779">
    <property type="protein sequence ID" value="AEH24485.1"/>
    <property type="molecule type" value="Genomic_DNA"/>
</dbReference>
<dbReference type="Gene3D" id="3.30.70.2220">
    <property type="entry name" value="CRISPR-Cas system, Cmr2 subunit, D1 domain, cysteine cluster"/>
    <property type="match status" value="1"/>
</dbReference>
<dbReference type="InterPro" id="IPR043128">
    <property type="entry name" value="Rev_trsase/Diguanyl_cyclase"/>
</dbReference>
<dbReference type="InterPro" id="IPR000160">
    <property type="entry name" value="GGDEF_dom"/>
</dbReference>
<dbReference type="Gene3D" id="3.30.70.270">
    <property type="match status" value="1"/>
</dbReference>
<dbReference type="InterPro" id="IPR054767">
    <property type="entry name" value="Cas10-Cmr2_palm2"/>
</dbReference>
<dbReference type="KEGG" id="pya:PYCH_08000"/>
<dbReference type="InterPro" id="IPR052117">
    <property type="entry name" value="Cas10/Csm1_subtype-III-A"/>
</dbReference>
<dbReference type="GO" id="GO:0000166">
    <property type="term" value="F:nucleotide binding"/>
    <property type="evidence" value="ECO:0007669"/>
    <property type="project" value="UniProtKB-KW"/>
</dbReference>
<gene>
    <name evidence="4" type="ordered locus">PYCH_08000</name>
</gene>
<reference evidence="4 5" key="1">
    <citation type="journal article" date="2011" name="J. Bacteriol.">
        <title>Complete genome sequence of the obligate piezophilic hyperthermophilic archaeon Pyrococcus yayanosii CH1.</title>
        <authorList>
            <person name="Jun X."/>
            <person name="Lupeng L."/>
            <person name="Minjuan X."/>
            <person name="Oger P."/>
            <person name="Fengping W."/>
            <person name="Jebbar M."/>
            <person name="Xiang X."/>
        </authorList>
    </citation>
    <scope>NUCLEOTIDE SEQUENCE [LARGE SCALE GENOMIC DNA]</scope>
    <source>
        <strain evidence="5">CH1 / JCM 16557</strain>
    </source>
</reference>
<protein>
    <submittedName>
        <fullName evidence="4">CRISPR-associated protein, Crm2 family, putative</fullName>
    </submittedName>
</protein>
<name>F8AJ03_PYRYC</name>
<evidence type="ECO:0000256" key="1">
    <source>
        <dbReference type="ARBA" id="ARBA00022741"/>
    </source>
</evidence>
<evidence type="ECO:0000256" key="2">
    <source>
        <dbReference type="ARBA" id="ARBA00023118"/>
    </source>
</evidence>
<keyword evidence="2" id="KW-0051">Antiviral defense</keyword>
<dbReference type="InterPro" id="IPR038242">
    <property type="entry name" value="Cmr2_N"/>
</dbReference>
<dbReference type="NCBIfam" id="TIGR02577">
    <property type="entry name" value="cas_TM1794_Cmr2"/>
    <property type="match status" value="2"/>
</dbReference>
<dbReference type="GeneID" id="10837375"/>
<dbReference type="InterPro" id="IPR013407">
    <property type="entry name" value="CRISPR-assoc_prot_Cmr2"/>
</dbReference>
<organism evidence="4 5">
    <name type="scientific">Pyrococcus yayanosii (strain CH1 / JCM 16557)</name>
    <dbReference type="NCBI Taxonomy" id="529709"/>
    <lineage>
        <taxon>Archaea</taxon>
        <taxon>Methanobacteriati</taxon>
        <taxon>Methanobacteriota</taxon>
        <taxon>Thermococci</taxon>
        <taxon>Thermococcales</taxon>
        <taxon>Thermococcaceae</taxon>
        <taxon>Pyrococcus</taxon>
    </lineage>
</organism>
<evidence type="ECO:0000259" key="3">
    <source>
        <dbReference type="PROSITE" id="PS50887"/>
    </source>
</evidence>
<dbReference type="RefSeq" id="WP_013905542.1">
    <property type="nucleotide sequence ID" value="NC_015680.1"/>
</dbReference>
<keyword evidence="5" id="KW-1185">Reference proteome</keyword>
<dbReference type="Pfam" id="PF22335">
    <property type="entry name" value="Cas10-Cmr2_palm2"/>
    <property type="match status" value="1"/>
</dbReference>
<proteinExistence type="predicted"/>
<dbReference type="AlphaFoldDB" id="F8AJ03"/>
<evidence type="ECO:0000313" key="5">
    <source>
        <dbReference type="Proteomes" id="UP000008386"/>
    </source>
</evidence>
<dbReference type="STRING" id="529709.PYCH_08000"/>
<dbReference type="Gene3D" id="1.20.120.1260">
    <property type="entry name" value="CRISPR-Cas system, Cmr2 subunit, D4 domain, six-helix bundle"/>
    <property type="match status" value="1"/>
</dbReference>
<dbReference type="Proteomes" id="UP000008386">
    <property type="component" value="Chromosome"/>
</dbReference>
<evidence type="ECO:0000313" key="4">
    <source>
        <dbReference type="EMBL" id="AEH24485.1"/>
    </source>
</evidence>
<accession>F8AJ03</accession>
<dbReference type="OrthoDB" id="148218at2157"/>
<dbReference type="PANTHER" id="PTHR36528">
    <property type="entry name" value="CRISPR SYSTEM SINGLE-STRAND-SPECIFIC DEOXYRIBONUCLEASE CAS10/CSM1 (SUBTYPE III-A)"/>
    <property type="match status" value="1"/>
</dbReference>
<dbReference type="Pfam" id="PF12469">
    <property type="entry name" value="Cmr2_N"/>
    <property type="match status" value="1"/>
</dbReference>
<dbReference type="InterPro" id="IPR024615">
    <property type="entry name" value="CRISPR-assoc_Cmr2_N"/>
</dbReference>